<feature type="region of interest" description="Disordered" evidence="1">
    <location>
        <begin position="195"/>
        <end position="242"/>
    </location>
</feature>
<evidence type="ECO:0000256" key="1">
    <source>
        <dbReference type="SAM" id="MobiDB-lite"/>
    </source>
</evidence>
<dbReference type="OrthoDB" id="5412288at2759"/>
<proteinExistence type="predicted"/>
<dbReference type="EMBL" id="ML996690">
    <property type="protein sequence ID" value="KAF2402884.1"/>
    <property type="molecule type" value="Genomic_DNA"/>
</dbReference>
<feature type="compositionally biased region" description="Acidic residues" evidence="1">
    <location>
        <begin position="459"/>
        <end position="479"/>
    </location>
</feature>
<feature type="compositionally biased region" description="Basic and acidic residues" evidence="1">
    <location>
        <begin position="195"/>
        <end position="213"/>
    </location>
</feature>
<dbReference type="InterPro" id="IPR019622">
    <property type="entry name" value="Rrn9_dom"/>
</dbReference>
<reference evidence="3" key="1">
    <citation type="journal article" date="2020" name="Stud. Mycol.">
        <title>101 Dothideomycetes genomes: a test case for predicting lifestyles and emergence of pathogens.</title>
        <authorList>
            <person name="Haridas S."/>
            <person name="Albert R."/>
            <person name="Binder M."/>
            <person name="Bloem J."/>
            <person name="Labutti K."/>
            <person name="Salamov A."/>
            <person name="Andreopoulos B."/>
            <person name="Baker S."/>
            <person name="Barry K."/>
            <person name="Bills G."/>
            <person name="Bluhm B."/>
            <person name="Cannon C."/>
            <person name="Castanera R."/>
            <person name="Culley D."/>
            <person name="Daum C."/>
            <person name="Ezra D."/>
            <person name="Gonzalez J."/>
            <person name="Henrissat B."/>
            <person name="Kuo A."/>
            <person name="Liang C."/>
            <person name="Lipzen A."/>
            <person name="Lutzoni F."/>
            <person name="Magnuson J."/>
            <person name="Mondo S."/>
            <person name="Nolan M."/>
            <person name="Ohm R."/>
            <person name="Pangilinan J."/>
            <person name="Park H.-J."/>
            <person name="Ramirez L."/>
            <person name="Alfaro M."/>
            <person name="Sun H."/>
            <person name="Tritt A."/>
            <person name="Yoshinaga Y."/>
            <person name="Zwiers L.-H."/>
            <person name="Turgeon B."/>
            <person name="Goodwin S."/>
            <person name="Spatafora J."/>
            <person name="Crous P."/>
            <person name="Grigoriev I."/>
        </authorList>
    </citation>
    <scope>NUCLEOTIDE SEQUENCE</scope>
    <source>
        <strain evidence="3">CBS 262.69</strain>
    </source>
</reference>
<feature type="compositionally biased region" description="Polar residues" evidence="1">
    <location>
        <begin position="314"/>
        <end position="326"/>
    </location>
</feature>
<feature type="domain" description="Rrn9" evidence="2">
    <location>
        <begin position="88"/>
        <end position="149"/>
    </location>
</feature>
<evidence type="ECO:0000313" key="3">
    <source>
        <dbReference type="EMBL" id="KAF2402884.1"/>
    </source>
</evidence>
<organism evidence="3 4">
    <name type="scientific">Trichodelitschia bisporula</name>
    <dbReference type="NCBI Taxonomy" id="703511"/>
    <lineage>
        <taxon>Eukaryota</taxon>
        <taxon>Fungi</taxon>
        <taxon>Dikarya</taxon>
        <taxon>Ascomycota</taxon>
        <taxon>Pezizomycotina</taxon>
        <taxon>Dothideomycetes</taxon>
        <taxon>Dothideomycetes incertae sedis</taxon>
        <taxon>Phaeotrichales</taxon>
        <taxon>Phaeotrichaceae</taxon>
        <taxon>Trichodelitschia</taxon>
    </lineage>
</organism>
<protein>
    <recommendedName>
        <fullName evidence="2">Rrn9 domain-containing protein</fullName>
    </recommendedName>
</protein>
<dbReference type="Proteomes" id="UP000799640">
    <property type="component" value="Unassembled WGS sequence"/>
</dbReference>
<dbReference type="Pfam" id="PF10680">
    <property type="entry name" value="RRN9"/>
    <property type="match status" value="1"/>
</dbReference>
<dbReference type="AlphaFoldDB" id="A0A6G1I3X1"/>
<sequence length="545" mass="60376">MSLFGSPESPSSPPLPPPSSAPFIPSNPASSSSSPLRPGQSHAHSIPSNPASESSDANIEDVPSTLNREKEAWRRWTSDERGLIDSLARETANDLSLHLFSAHALKRLSRVSAVKPYHAKARWLDREKLVPASWTAWPLRPDEVPRAGEWFDKVDDAEKKAFFLRSEAQEKPSVELEEVLQAVLLRKARERWHAEVATEAAKHPTPDAPRSTEGEYSSEEGENEAGPSTNPDEPVQNDESHFQNPVFSADDARSAELLNPVVRSVLSKLDTLLMALHTSRLGHYVDPARSRTEVSRDKYRSRGAASADAVPNDSEASSSDTEVPTSTKKHKAPHRLERTHPRDWSEVLGMASLSGWDPEVVARAHARCVKLFDERMDFASIPSATETVDADTPRYVLPLDQTCPVPECRRHTRPFELRKRLVQHLKEAHGVQARADDDGRDDVVDGVHREVESEKGASEDEESEEETDESESDSESESEEPVRKKAKTASQTSEEAHESSDESESDSDSEAEEPVRKKMKAVTQTSDDEMQSETRSESTAPSVGQ</sequence>
<feature type="region of interest" description="Disordered" evidence="1">
    <location>
        <begin position="449"/>
        <end position="545"/>
    </location>
</feature>
<feature type="region of interest" description="Disordered" evidence="1">
    <location>
        <begin position="289"/>
        <end position="338"/>
    </location>
</feature>
<keyword evidence="4" id="KW-1185">Reference proteome</keyword>
<feature type="compositionally biased region" description="Low complexity" evidence="1">
    <location>
        <begin position="21"/>
        <end position="38"/>
    </location>
</feature>
<feature type="compositionally biased region" description="Basic and acidic residues" evidence="1">
    <location>
        <begin position="449"/>
        <end position="458"/>
    </location>
</feature>
<evidence type="ECO:0000259" key="2">
    <source>
        <dbReference type="Pfam" id="PF10680"/>
    </source>
</evidence>
<accession>A0A6G1I3X1</accession>
<gene>
    <name evidence="3" type="ORF">EJ06DRAFT_505917</name>
</gene>
<feature type="compositionally biased region" description="Basic and acidic residues" evidence="1">
    <location>
        <begin position="289"/>
        <end position="300"/>
    </location>
</feature>
<feature type="compositionally biased region" description="Pro residues" evidence="1">
    <location>
        <begin position="10"/>
        <end position="20"/>
    </location>
</feature>
<feature type="compositionally biased region" description="Acidic residues" evidence="1">
    <location>
        <begin position="501"/>
        <end position="512"/>
    </location>
</feature>
<feature type="compositionally biased region" description="Polar residues" evidence="1">
    <location>
        <begin position="42"/>
        <end position="57"/>
    </location>
</feature>
<name>A0A6G1I3X1_9PEZI</name>
<feature type="region of interest" description="Disordered" evidence="1">
    <location>
        <begin position="1"/>
        <end position="72"/>
    </location>
</feature>
<evidence type="ECO:0000313" key="4">
    <source>
        <dbReference type="Proteomes" id="UP000799640"/>
    </source>
</evidence>